<dbReference type="AlphaFoldDB" id="A0A9D1QF29"/>
<dbReference type="EMBL" id="DXHR01000001">
    <property type="protein sequence ID" value="HIW11616.1"/>
    <property type="molecule type" value="Genomic_DNA"/>
</dbReference>
<comment type="caution">
    <text evidence="1">The sequence shown here is derived from an EMBL/GenBank/DDBJ whole genome shotgun (WGS) entry which is preliminary data.</text>
</comment>
<dbReference type="SUPFAM" id="SSF81301">
    <property type="entry name" value="Nucleotidyltransferase"/>
    <property type="match status" value="1"/>
</dbReference>
<reference evidence="1" key="2">
    <citation type="submission" date="2021-04" db="EMBL/GenBank/DDBJ databases">
        <authorList>
            <person name="Gilroy R."/>
        </authorList>
    </citation>
    <scope>NUCLEOTIDE SEQUENCE</scope>
    <source>
        <strain evidence="1">ChiHjej13B12-752</strain>
    </source>
</reference>
<reference evidence="1" key="1">
    <citation type="journal article" date="2021" name="PeerJ">
        <title>Extensive microbial diversity within the chicken gut microbiome revealed by metagenomics and culture.</title>
        <authorList>
            <person name="Gilroy R."/>
            <person name="Ravi A."/>
            <person name="Getino M."/>
            <person name="Pursley I."/>
            <person name="Horton D.L."/>
            <person name="Alikhan N.F."/>
            <person name="Baker D."/>
            <person name="Gharbi K."/>
            <person name="Hall N."/>
            <person name="Watson M."/>
            <person name="Adriaenssens E.M."/>
            <person name="Foster-Nyarko E."/>
            <person name="Jarju S."/>
            <person name="Secka A."/>
            <person name="Antonio M."/>
            <person name="Oren A."/>
            <person name="Chaudhuri R.R."/>
            <person name="La Ragione R."/>
            <person name="Hildebrand F."/>
            <person name="Pallen M.J."/>
        </authorList>
    </citation>
    <scope>NUCLEOTIDE SEQUENCE</scope>
    <source>
        <strain evidence="1">ChiHjej13B12-752</strain>
    </source>
</reference>
<dbReference type="Pfam" id="PF04229">
    <property type="entry name" value="GrpB"/>
    <property type="match status" value="1"/>
</dbReference>
<dbReference type="PANTHER" id="PTHR34822">
    <property type="entry name" value="GRPB DOMAIN PROTEIN (AFU_ORTHOLOGUE AFUA_1G01530)"/>
    <property type="match status" value="1"/>
</dbReference>
<dbReference type="InterPro" id="IPR007344">
    <property type="entry name" value="GrpB/CoaE"/>
</dbReference>
<evidence type="ECO:0000313" key="1">
    <source>
        <dbReference type="EMBL" id="HIW11616.1"/>
    </source>
</evidence>
<name>A0A9D1QF29_9STAP</name>
<accession>A0A9D1QF29</accession>
<protein>
    <submittedName>
        <fullName evidence="1">GrpB family protein</fullName>
    </submittedName>
</protein>
<organism evidence="1 2">
    <name type="scientific">Candidatus Salinicoccus stercoripullorum</name>
    <dbReference type="NCBI Taxonomy" id="2838756"/>
    <lineage>
        <taxon>Bacteria</taxon>
        <taxon>Bacillati</taxon>
        <taxon>Bacillota</taxon>
        <taxon>Bacilli</taxon>
        <taxon>Bacillales</taxon>
        <taxon>Staphylococcaceae</taxon>
        <taxon>Salinicoccus</taxon>
    </lineage>
</organism>
<sequence length="168" mass="19164">MDDSLLYEKASECYIKATLDILNHYKSVVMEVHHVGSTSLGSAALPGDIDILMLVKSSNSLKELPGHMIDEGYEIVEQVSPYYKRETVLRCPYEEFAVNFILMEHGSKRKDDILYCRDCINGNPAYASRLKEIKDDYLESRISRAEYQAKKSRLFLAITDQPGDVEFV</sequence>
<dbReference type="Gene3D" id="3.30.460.10">
    <property type="entry name" value="Beta Polymerase, domain 2"/>
    <property type="match status" value="1"/>
</dbReference>
<dbReference type="InterPro" id="IPR043519">
    <property type="entry name" value="NT_sf"/>
</dbReference>
<dbReference type="Proteomes" id="UP000823989">
    <property type="component" value="Unassembled WGS sequence"/>
</dbReference>
<dbReference type="PANTHER" id="PTHR34822:SF1">
    <property type="entry name" value="GRPB FAMILY PROTEIN"/>
    <property type="match status" value="1"/>
</dbReference>
<gene>
    <name evidence="1" type="ORF">H9891_00405</name>
</gene>
<evidence type="ECO:0000313" key="2">
    <source>
        <dbReference type="Proteomes" id="UP000823989"/>
    </source>
</evidence>
<proteinExistence type="predicted"/>